<proteinExistence type="inferred from homology"/>
<dbReference type="FunFam" id="2.40.30.170:FF:000010">
    <property type="entry name" value="Efflux RND transporter periplasmic adaptor subunit"/>
    <property type="match status" value="1"/>
</dbReference>
<dbReference type="PANTHER" id="PTHR30469">
    <property type="entry name" value="MULTIDRUG RESISTANCE PROTEIN MDTA"/>
    <property type="match status" value="1"/>
</dbReference>
<dbReference type="Gene3D" id="2.40.50.100">
    <property type="match status" value="1"/>
</dbReference>
<dbReference type="NCBIfam" id="TIGR01730">
    <property type="entry name" value="RND_mfp"/>
    <property type="match status" value="1"/>
</dbReference>
<dbReference type="InterPro" id="IPR006143">
    <property type="entry name" value="RND_pump_MFP"/>
</dbReference>
<feature type="compositionally biased region" description="Polar residues" evidence="2">
    <location>
        <begin position="402"/>
        <end position="414"/>
    </location>
</feature>
<feature type="region of interest" description="Disordered" evidence="2">
    <location>
        <begin position="392"/>
        <end position="414"/>
    </location>
</feature>
<dbReference type="Proteomes" id="UP000275663">
    <property type="component" value="Chromosome"/>
</dbReference>
<dbReference type="InterPro" id="IPR058625">
    <property type="entry name" value="MdtA-like_BSH"/>
</dbReference>
<evidence type="ECO:0000313" key="6">
    <source>
        <dbReference type="EMBL" id="AZP11034.1"/>
    </source>
</evidence>
<evidence type="ECO:0000259" key="5">
    <source>
        <dbReference type="Pfam" id="PF25954"/>
    </source>
</evidence>
<feature type="domain" description="CusB-like beta-barrel" evidence="5">
    <location>
        <begin position="240"/>
        <end position="311"/>
    </location>
</feature>
<dbReference type="AlphaFoldDB" id="A0A3Q9BNM9"/>
<reference evidence="6 7" key="1">
    <citation type="journal article" date="2011" name="Int. J. Syst. Evol. Microbiol.">
        <title>Description of Undibacterium oligocarboniphilum sp. nov., isolated from purified water, and Undibacterium pigrum strain CCUG 49012 as the type strain of Undibacterium parvum sp. nov., and emended descriptions of the genus Undibacterium and the species Undibacterium pigrum.</title>
        <authorList>
            <person name="Eder W."/>
            <person name="Wanner G."/>
            <person name="Ludwig W."/>
            <person name="Busse H.J."/>
            <person name="Ziemke-Kageler F."/>
            <person name="Lang E."/>
        </authorList>
    </citation>
    <scope>NUCLEOTIDE SEQUENCE [LARGE SCALE GENOMIC DNA]</scope>
    <source>
        <strain evidence="6 7">DSM 23061</strain>
    </source>
</reference>
<dbReference type="OrthoDB" id="5502471at2"/>
<keyword evidence="7" id="KW-1185">Reference proteome</keyword>
<organism evidence="6 7">
    <name type="scientific">Undibacterium parvum</name>
    <dbReference type="NCBI Taxonomy" id="401471"/>
    <lineage>
        <taxon>Bacteria</taxon>
        <taxon>Pseudomonadati</taxon>
        <taxon>Pseudomonadota</taxon>
        <taxon>Betaproteobacteria</taxon>
        <taxon>Burkholderiales</taxon>
        <taxon>Oxalobacteraceae</taxon>
        <taxon>Undibacterium</taxon>
    </lineage>
</organism>
<evidence type="ECO:0000256" key="2">
    <source>
        <dbReference type="SAM" id="MobiDB-lite"/>
    </source>
</evidence>
<dbReference type="Gene3D" id="2.40.30.170">
    <property type="match status" value="1"/>
</dbReference>
<keyword evidence="3" id="KW-1133">Transmembrane helix</keyword>
<dbReference type="Gene3D" id="1.10.287.470">
    <property type="entry name" value="Helix hairpin bin"/>
    <property type="match status" value="1"/>
</dbReference>
<name>A0A3Q9BNM9_9BURK</name>
<keyword evidence="3" id="KW-0812">Transmembrane</keyword>
<dbReference type="SUPFAM" id="SSF111369">
    <property type="entry name" value="HlyD-like secretion proteins"/>
    <property type="match status" value="1"/>
</dbReference>
<keyword evidence="3" id="KW-0472">Membrane</keyword>
<feature type="domain" description="Multidrug resistance protein MdtA-like barrel-sandwich hybrid" evidence="4">
    <location>
        <begin position="92"/>
        <end position="233"/>
    </location>
</feature>
<dbReference type="Gene3D" id="2.40.420.20">
    <property type="match status" value="1"/>
</dbReference>
<dbReference type="Pfam" id="PF25954">
    <property type="entry name" value="Beta-barrel_RND_2"/>
    <property type="match status" value="1"/>
</dbReference>
<dbReference type="EMBL" id="CP034464">
    <property type="protein sequence ID" value="AZP11034.1"/>
    <property type="molecule type" value="Genomic_DNA"/>
</dbReference>
<evidence type="ECO:0000259" key="4">
    <source>
        <dbReference type="Pfam" id="PF25917"/>
    </source>
</evidence>
<dbReference type="InterPro" id="IPR058792">
    <property type="entry name" value="Beta-barrel_RND_2"/>
</dbReference>
<comment type="similarity">
    <text evidence="1">Belongs to the membrane fusion protein (MFP) (TC 8.A.1) family.</text>
</comment>
<accession>A0A3Q9BNM9</accession>
<dbReference type="GO" id="GO:1990281">
    <property type="term" value="C:efflux pump complex"/>
    <property type="evidence" value="ECO:0007669"/>
    <property type="project" value="TreeGrafter"/>
</dbReference>
<evidence type="ECO:0000256" key="1">
    <source>
        <dbReference type="ARBA" id="ARBA00009477"/>
    </source>
</evidence>
<dbReference type="KEGG" id="upv:EJN92_02795"/>
<evidence type="ECO:0000313" key="7">
    <source>
        <dbReference type="Proteomes" id="UP000275663"/>
    </source>
</evidence>
<dbReference type="Pfam" id="PF25917">
    <property type="entry name" value="BSH_RND"/>
    <property type="match status" value="1"/>
</dbReference>
<feature type="transmembrane region" description="Helical" evidence="3">
    <location>
        <begin position="21"/>
        <end position="41"/>
    </location>
</feature>
<evidence type="ECO:0000256" key="3">
    <source>
        <dbReference type="SAM" id="Phobius"/>
    </source>
</evidence>
<protein>
    <submittedName>
        <fullName evidence="6">Efflux RND transporter periplasmic adaptor subunit</fullName>
    </submittedName>
</protein>
<dbReference type="GO" id="GO:0015562">
    <property type="term" value="F:efflux transmembrane transporter activity"/>
    <property type="evidence" value="ECO:0007669"/>
    <property type="project" value="TreeGrafter"/>
</dbReference>
<sequence length="414" mass="44234">MTKKIMHTTGRLTASSFLQRWRLPLLGLLVILIAGTAYLIYAKKSSADAQEHADKDSKTKLVFELAAIDVLKSEIRDLNTSLAISGSLVPLNQVTVRAKVGAEVRETLVQEGMAVTKGQVLTRFDAADLRARLITQDASVDEAQAKLAMANKNRNSNESLLQQKYISQNAFDVTNNSVELAQASLKSAMAQRQVAQLALADTEVKAPIDGIVSKRHVQAGDKVSLDSPLFAIVNLSQLILEMPVPASEIPRIKIGQLLNFKVDGFGTRSFSGQVTRINPAAESGSRSMLVYAAVNNADAALKAGMFAKGSLLLEKSLAMPVIPLVALRQQNGKDVVYTLVNNVVQVQTVKLGVRNEDEGLVQVLSGLAPGAIVISAKLDAIKPGSKVSLPKVEAKSDASMPSMPTKSTATTLKG</sequence>
<gene>
    <name evidence="6" type="ORF">EJN92_02795</name>
</gene>